<protein>
    <submittedName>
        <fullName evidence="11">Phosphohydrolase</fullName>
    </submittedName>
</protein>
<evidence type="ECO:0000256" key="6">
    <source>
        <dbReference type="ARBA" id="ARBA00023118"/>
    </source>
</evidence>
<evidence type="ECO:0000256" key="2">
    <source>
        <dbReference type="ARBA" id="ARBA00022475"/>
    </source>
</evidence>
<dbReference type="RefSeq" id="WP_348712768.1">
    <property type="nucleotide sequence ID" value="NZ_CAXIXY010000005.1"/>
</dbReference>
<dbReference type="Pfam" id="PF01966">
    <property type="entry name" value="HD"/>
    <property type="match status" value="1"/>
</dbReference>
<reference evidence="11 12" key="1">
    <citation type="submission" date="2024-05" db="EMBL/GenBank/DDBJ databases">
        <authorList>
            <person name="Duchaud E."/>
        </authorList>
    </citation>
    <scope>NUCLEOTIDE SEQUENCE [LARGE SCALE GENOMIC DNA]</scope>
    <source>
        <strain evidence="11">Ena-SAMPLE-TAB-13-05-2024-13:56:06:370-140302</strain>
    </source>
</reference>
<gene>
    <name evidence="11" type="ORF">T190607A01A_30362</name>
</gene>
<keyword evidence="12" id="KW-1185">Reference proteome</keyword>
<dbReference type="CDD" id="cd00077">
    <property type="entry name" value="HDc"/>
    <property type="match status" value="1"/>
</dbReference>
<sequence>MSTLLEKTESFVMDTLNEKLDKKLVYHSLSHTLRVVEKASELAEDAKLEESEKERLLIAAWFHDTGFTVNRAEHEDESVKIASEFLKNEGVETSFIDEVNQTILATKMDVTPSSKLEKLLKDADCSHLGSKNYNEFSQLLQKEMELLTDEKIKETDWINKNIDFLTNGHRFYTDVAVKKWEKQKSKNLAQLIKTEKKIKQENKKLSQKKEELKFKKEKVELPERGIETMFRVALRNHITLSDIADTKANILLSVNAIIISMALSTLIPKLDNPSNSYLIYPSVIFIAFTVVSIVLSILATRPNVTQGKFSKEDIANKKVNLIFFGNFHKMSLQEFEWGMSEMMKDRDYLYGSLTKDLYFLGLVLNRKYSLLRTTYTVFMIGIIVSVIAFAIAFHMQSRTDVISVVAQLF</sequence>
<accession>A0ABM9P3A5</accession>
<evidence type="ECO:0000256" key="1">
    <source>
        <dbReference type="ARBA" id="ARBA00004236"/>
    </source>
</evidence>
<keyword evidence="5 9" id="KW-1133">Transmembrane helix</keyword>
<name>A0ABM9P3A5_9FLAO</name>
<dbReference type="PANTHER" id="PTHR21174">
    <property type="match status" value="1"/>
</dbReference>
<keyword evidence="6" id="KW-0051">Antiviral defense</keyword>
<dbReference type="Gene3D" id="1.10.3210.10">
    <property type="entry name" value="Hypothetical protein af1432"/>
    <property type="match status" value="1"/>
</dbReference>
<keyword evidence="4" id="KW-0547">Nucleotide-binding</keyword>
<evidence type="ECO:0000256" key="3">
    <source>
        <dbReference type="ARBA" id="ARBA00022692"/>
    </source>
</evidence>
<dbReference type="Proteomes" id="UP001497416">
    <property type="component" value="Unassembled WGS sequence"/>
</dbReference>
<dbReference type="SUPFAM" id="SSF109604">
    <property type="entry name" value="HD-domain/PDEase-like"/>
    <property type="match status" value="1"/>
</dbReference>
<evidence type="ECO:0000256" key="4">
    <source>
        <dbReference type="ARBA" id="ARBA00022741"/>
    </source>
</evidence>
<dbReference type="EMBL" id="CAXIXY010000005">
    <property type="protein sequence ID" value="CAL2089639.1"/>
    <property type="molecule type" value="Genomic_DNA"/>
</dbReference>
<dbReference type="SMART" id="SM00471">
    <property type="entry name" value="HDc"/>
    <property type="match status" value="1"/>
</dbReference>
<comment type="subcellular location">
    <subcellularLocation>
        <location evidence="1">Cell membrane</location>
    </subcellularLocation>
</comment>
<dbReference type="Pfam" id="PF18967">
    <property type="entry name" value="PycTM"/>
    <property type="match status" value="1"/>
</dbReference>
<evidence type="ECO:0000256" key="8">
    <source>
        <dbReference type="SAM" id="Coils"/>
    </source>
</evidence>
<evidence type="ECO:0000313" key="11">
    <source>
        <dbReference type="EMBL" id="CAL2089639.1"/>
    </source>
</evidence>
<feature type="coiled-coil region" evidence="8">
    <location>
        <begin position="188"/>
        <end position="218"/>
    </location>
</feature>
<dbReference type="PROSITE" id="PS51831">
    <property type="entry name" value="HD"/>
    <property type="match status" value="1"/>
</dbReference>
<keyword evidence="2" id="KW-1003">Cell membrane</keyword>
<evidence type="ECO:0000256" key="5">
    <source>
        <dbReference type="ARBA" id="ARBA00022989"/>
    </source>
</evidence>
<feature type="transmembrane region" description="Helical" evidence="9">
    <location>
        <begin position="375"/>
        <end position="395"/>
    </location>
</feature>
<evidence type="ECO:0000256" key="9">
    <source>
        <dbReference type="SAM" id="Phobius"/>
    </source>
</evidence>
<dbReference type="InterPro" id="IPR009218">
    <property type="entry name" value="HD_phosphohydro"/>
</dbReference>
<evidence type="ECO:0000313" key="12">
    <source>
        <dbReference type="Proteomes" id="UP001497416"/>
    </source>
</evidence>
<evidence type="ECO:0000256" key="7">
    <source>
        <dbReference type="ARBA" id="ARBA00023136"/>
    </source>
</evidence>
<dbReference type="InterPro" id="IPR003607">
    <property type="entry name" value="HD/PDEase_dom"/>
</dbReference>
<keyword evidence="8" id="KW-0175">Coiled coil</keyword>
<feature type="transmembrane region" description="Helical" evidence="9">
    <location>
        <begin position="279"/>
        <end position="299"/>
    </location>
</feature>
<proteinExistence type="predicted"/>
<evidence type="ECO:0000259" key="10">
    <source>
        <dbReference type="PROSITE" id="PS51831"/>
    </source>
</evidence>
<keyword evidence="7 9" id="KW-0472">Membrane</keyword>
<comment type="caution">
    <text evidence="11">The sequence shown here is derived from an EMBL/GenBank/DDBJ whole genome shotgun (WGS) entry which is preliminary data.</text>
</comment>
<keyword evidence="3 9" id="KW-0812">Transmembrane</keyword>
<feature type="transmembrane region" description="Helical" evidence="9">
    <location>
        <begin position="248"/>
        <end position="267"/>
    </location>
</feature>
<dbReference type="PANTHER" id="PTHR21174:SF0">
    <property type="entry name" value="HD PHOSPHOHYDROLASE FAMILY PROTEIN-RELATED"/>
    <property type="match status" value="1"/>
</dbReference>
<dbReference type="InterPro" id="IPR043760">
    <property type="entry name" value="PycTM_dom"/>
</dbReference>
<dbReference type="InterPro" id="IPR006674">
    <property type="entry name" value="HD_domain"/>
</dbReference>
<feature type="domain" description="HD" evidence="10">
    <location>
        <begin position="28"/>
        <end position="129"/>
    </location>
</feature>
<organism evidence="11 12">
    <name type="scientific">Tenacibaculum platacis</name>
    <dbReference type="NCBI Taxonomy" id="3137852"/>
    <lineage>
        <taxon>Bacteria</taxon>
        <taxon>Pseudomonadati</taxon>
        <taxon>Bacteroidota</taxon>
        <taxon>Flavobacteriia</taxon>
        <taxon>Flavobacteriales</taxon>
        <taxon>Flavobacteriaceae</taxon>
        <taxon>Tenacibaculum</taxon>
    </lineage>
</organism>